<dbReference type="RefSeq" id="WP_280520948.1">
    <property type="nucleotide sequence ID" value="NZ_FMYG01000002.1"/>
</dbReference>
<dbReference type="Pfam" id="PF01451">
    <property type="entry name" value="LMWPc"/>
    <property type="match status" value="1"/>
</dbReference>
<proteinExistence type="inferred from homology"/>
<dbReference type="InterPro" id="IPR017867">
    <property type="entry name" value="Tyr_phospatase_low_mol_wt"/>
</dbReference>
<evidence type="ECO:0000256" key="1">
    <source>
        <dbReference type="ARBA" id="ARBA00011063"/>
    </source>
</evidence>
<protein>
    <recommendedName>
        <fullName evidence="2">protein-tyrosine-phosphatase</fullName>
        <ecNumber evidence="2">3.1.3.48</ecNumber>
    </recommendedName>
</protein>
<dbReference type="Proteomes" id="UP000183203">
    <property type="component" value="Unassembled WGS sequence"/>
</dbReference>
<dbReference type="GO" id="GO:0004725">
    <property type="term" value="F:protein tyrosine phosphatase activity"/>
    <property type="evidence" value="ECO:0007669"/>
    <property type="project" value="UniProtKB-EC"/>
</dbReference>
<evidence type="ECO:0000256" key="2">
    <source>
        <dbReference type="ARBA" id="ARBA00013064"/>
    </source>
</evidence>
<organism evidence="7 8">
    <name type="scientific">Microbacterium enclense</name>
    <dbReference type="NCBI Taxonomy" id="993073"/>
    <lineage>
        <taxon>Bacteria</taxon>
        <taxon>Bacillati</taxon>
        <taxon>Actinomycetota</taxon>
        <taxon>Actinomycetes</taxon>
        <taxon>Micrococcales</taxon>
        <taxon>Microbacteriaceae</taxon>
        <taxon>Microbacterium</taxon>
    </lineage>
</organism>
<comment type="similarity">
    <text evidence="1">Belongs to the low molecular weight phosphotyrosine protein phosphatase family.</text>
</comment>
<evidence type="ECO:0000313" key="7">
    <source>
        <dbReference type="EMBL" id="SDB92169.1"/>
    </source>
</evidence>
<dbReference type="PANTHER" id="PTHR11717">
    <property type="entry name" value="LOW MOLECULAR WEIGHT PROTEIN TYROSINE PHOSPHATASE"/>
    <property type="match status" value="1"/>
</dbReference>
<dbReference type="InterPro" id="IPR050438">
    <property type="entry name" value="LMW_PTPase"/>
</dbReference>
<dbReference type="EC" id="3.1.3.48" evidence="2"/>
<dbReference type="PRINTS" id="PR00719">
    <property type="entry name" value="LMWPTPASE"/>
</dbReference>
<dbReference type="SMART" id="SM00226">
    <property type="entry name" value="LMWPc"/>
    <property type="match status" value="1"/>
</dbReference>
<dbReference type="Gene3D" id="3.40.50.2300">
    <property type="match status" value="1"/>
</dbReference>
<feature type="domain" description="Phosphotyrosine protein phosphatase I" evidence="6">
    <location>
        <begin position="2"/>
        <end position="126"/>
    </location>
</feature>
<dbReference type="STRING" id="993073.AS029_04080"/>
<evidence type="ECO:0000256" key="5">
    <source>
        <dbReference type="PIRSR" id="PIRSR617867-1"/>
    </source>
</evidence>
<dbReference type="SUPFAM" id="SSF52788">
    <property type="entry name" value="Phosphotyrosine protein phosphatases I"/>
    <property type="match status" value="1"/>
</dbReference>
<evidence type="ECO:0000256" key="4">
    <source>
        <dbReference type="ARBA" id="ARBA00022912"/>
    </source>
</evidence>
<evidence type="ECO:0000313" key="8">
    <source>
        <dbReference type="Proteomes" id="UP000183203"/>
    </source>
</evidence>
<reference evidence="7 8" key="1">
    <citation type="submission" date="2016-09" db="EMBL/GenBank/DDBJ databases">
        <authorList>
            <person name="Capua I."/>
            <person name="De Benedictis P."/>
            <person name="Joannis T."/>
            <person name="Lombin L.H."/>
            <person name="Cattoli G."/>
        </authorList>
    </citation>
    <scope>NUCLEOTIDE SEQUENCE [LARGE SCALE GENOMIC DNA]</scope>
    <source>
        <strain evidence="7 8">NIO-1002</strain>
    </source>
</reference>
<keyword evidence="3" id="KW-0378">Hydrolase</keyword>
<dbReference type="PANTHER" id="PTHR11717:SF7">
    <property type="entry name" value="LOW MOLECULAR WEIGHT PHOSPHOTYROSINE PROTEIN PHOSPHATASE"/>
    <property type="match status" value="1"/>
</dbReference>
<name>A0A1G6HD15_9MICO</name>
<feature type="active site" evidence="5">
    <location>
        <position position="14"/>
    </location>
</feature>
<keyword evidence="4" id="KW-0904">Protein phosphatase</keyword>
<evidence type="ECO:0000256" key="3">
    <source>
        <dbReference type="ARBA" id="ARBA00022801"/>
    </source>
</evidence>
<gene>
    <name evidence="7" type="ORF">SAMN05216418_1064</name>
</gene>
<dbReference type="InterPro" id="IPR023485">
    <property type="entry name" value="Ptyr_pPase"/>
</dbReference>
<accession>A0A1G6HD15</accession>
<sequence length="207" mass="22390">MLRILTVCTGNICRSPLASTVLASRLTDADVQVESAGTRARDGIPMTEEAIDLAAERGVDRSFALAHRARLLTTAHLRDVDMVVAMTREHRRAVVELDPARLRMTFTARELVRILQDVGEPDLAAVAAAGDESPDPPRARFAAMVAALRARRGLVPSPSEPDEDDVIDPFGRSVATYRKSAAQLDPALAAVERLVRHAAPTPREVNA</sequence>
<dbReference type="AlphaFoldDB" id="A0A1G6HD15"/>
<dbReference type="InterPro" id="IPR036196">
    <property type="entry name" value="Ptyr_pPase_sf"/>
</dbReference>
<feature type="active site" description="Nucleophile" evidence="5">
    <location>
        <position position="8"/>
    </location>
</feature>
<dbReference type="EMBL" id="FMYG01000002">
    <property type="protein sequence ID" value="SDB92169.1"/>
    <property type="molecule type" value="Genomic_DNA"/>
</dbReference>
<evidence type="ECO:0000259" key="6">
    <source>
        <dbReference type="SMART" id="SM00226"/>
    </source>
</evidence>